<protein>
    <submittedName>
        <fullName evidence="1">ATP-binding protein</fullName>
    </submittedName>
</protein>
<name>A0ABQ7FG07_9ACTN</name>
<accession>A0ABQ7FG07</accession>
<dbReference type="RefSeq" id="WP_156207353.1">
    <property type="nucleotide sequence ID" value="NZ_WHPN01000381.1"/>
</dbReference>
<keyword evidence="1" id="KW-0067">ATP-binding</keyword>
<dbReference type="PANTHER" id="PTHR34704">
    <property type="entry name" value="ATPASE"/>
    <property type="match status" value="1"/>
</dbReference>
<reference evidence="1 2" key="1">
    <citation type="submission" date="2019-10" db="EMBL/GenBank/DDBJ databases">
        <title>Streptomyces tenebrisbrunneis sp.nov., an endogenous actinomycete isolated from of Lycium ruthenicum.</title>
        <authorList>
            <person name="Ma L."/>
        </authorList>
    </citation>
    <scope>NUCLEOTIDE SEQUENCE [LARGE SCALE GENOMIC DNA]</scope>
    <source>
        <strain evidence="1 2">TRM 66187</strain>
    </source>
</reference>
<keyword evidence="2" id="KW-1185">Reference proteome</keyword>
<dbReference type="InterPro" id="IPR027417">
    <property type="entry name" value="P-loop_NTPase"/>
</dbReference>
<organism evidence="1 2">
    <name type="scientific">Streptomyces lycii</name>
    <dbReference type="NCBI Taxonomy" id="2654337"/>
    <lineage>
        <taxon>Bacteria</taxon>
        <taxon>Bacillati</taxon>
        <taxon>Actinomycetota</taxon>
        <taxon>Actinomycetes</taxon>
        <taxon>Kitasatosporales</taxon>
        <taxon>Streptomycetaceae</taxon>
        <taxon>Streptomyces</taxon>
    </lineage>
</organism>
<dbReference type="Gene3D" id="3.40.50.300">
    <property type="entry name" value="P-loop containing nucleotide triphosphate hydrolases"/>
    <property type="match status" value="1"/>
</dbReference>
<evidence type="ECO:0000313" key="2">
    <source>
        <dbReference type="Proteomes" id="UP000621266"/>
    </source>
</evidence>
<dbReference type="SUPFAM" id="SSF52540">
    <property type="entry name" value="P-loop containing nucleoside triphosphate hydrolases"/>
    <property type="match status" value="1"/>
</dbReference>
<comment type="caution">
    <text evidence="1">The sequence shown here is derived from an EMBL/GenBank/DDBJ whole genome shotgun (WGS) entry which is preliminary data.</text>
</comment>
<dbReference type="PANTHER" id="PTHR34704:SF1">
    <property type="entry name" value="ATPASE"/>
    <property type="match status" value="1"/>
</dbReference>
<keyword evidence="1" id="KW-0547">Nucleotide-binding</keyword>
<dbReference type="Proteomes" id="UP000621266">
    <property type="component" value="Unassembled WGS sequence"/>
</dbReference>
<evidence type="ECO:0000313" key="1">
    <source>
        <dbReference type="EMBL" id="KAF4406177.1"/>
    </source>
</evidence>
<dbReference type="GO" id="GO:0005524">
    <property type="term" value="F:ATP binding"/>
    <property type="evidence" value="ECO:0007669"/>
    <property type="project" value="UniProtKB-KW"/>
</dbReference>
<proteinExistence type="predicted"/>
<dbReference type="SUPFAM" id="SSF46785">
    <property type="entry name" value="Winged helix' DNA-binding domain"/>
    <property type="match status" value="1"/>
</dbReference>
<gene>
    <name evidence="1" type="ORF">GCU69_26360</name>
</gene>
<dbReference type="EMBL" id="WHPN01000381">
    <property type="protein sequence ID" value="KAF4406177.1"/>
    <property type="molecule type" value="Genomic_DNA"/>
</dbReference>
<dbReference type="InterPro" id="IPR036390">
    <property type="entry name" value="WH_DNA-bd_sf"/>
</dbReference>
<sequence>MDKPAEMFDRDFEWSELTRFSRYSGPEATLGVVSGRRRQGKTFLLDAATRASGGFMFTATETTEADALRQFGAALADHCGEPAPFRFAHWDEAITRLLRIATDGPVVAVIDEFPFLAKASPALPSIIQRGLDPAARRDNTPVRLLLCGSALSFMGRLLSGNAPLRGRAGLELVVPTLDYRLAGQFWDIADPCTAALTHAVVGGTPAYRREFTQGDTPADRDDFDDWIVRAVLNPGRPLFREARYLLAEEPELHDTALYHSVLAAIASGNASRGGIADYLGRKSTDLAHPLHVLEDVGLIRHEADAFRRNRSAYRIAEPLLTFYHAVMRPNWGDLERPGRAAAVWSRAQATFRSKVLGPHFKTLCREWARWHASPGTHGGHPARVAAGTVSDPAAKTGHEVDVAVFGRDDSADGPEHEVLLAIGEAKWNDTMGIGHLRRLEHIRGLLATRTGAPGREPRLMCFSGAGFTDELRRIAERDRGVQLVDMHRLYHGH</sequence>